<dbReference type="PRINTS" id="PR00344">
    <property type="entry name" value="BCTRLSENSOR"/>
</dbReference>
<keyword evidence="11" id="KW-0804">Transcription</keyword>
<dbReference type="SUPFAM" id="SSF52172">
    <property type="entry name" value="CheY-like"/>
    <property type="match status" value="1"/>
</dbReference>
<dbReference type="InterPro" id="IPR009057">
    <property type="entry name" value="Homeodomain-like_sf"/>
</dbReference>
<evidence type="ECO:0000256" key="6">
    <source>
        <dbReference type="ARBA" id="ARBA00022777"/>
    </source>
</evidence>
<evidence type="ECO:0000256" key="4">
    <source>
        <dbReference type="ARBA" id="ARBA00022679"/>
    </source>
</evidence>
<dbReference type="GO" id="GO:0005524">
    <property type="term" value="F:ATP binding"/>
    <property type="evidence" value="ECO:0007669"/>
    <property type="project" value="UniProtKB-KW"/>
</dbReference>
<feature type="domain" description="Histidine kinase" evidence="14">
    <location>
        <begin position="826"/>
        <end position="1049"/>
    </location>
</feature>
<dbReference type="Gene3D" id="2.60.40.10">
    <property type="entry name" value="Immunoglobulins"/>
    <property type="match status" value="1"/>
</dbReference>
<dbReference type="InterPro" id="IPR004358">
    <property type="entry name" value="Sig_transdc_His_kin-like_C"/>
</dbReference>
<dbReference type="PROSITE" id="PS00041">
    <property type="entry name" value="HTH_ARAC_FAMILY_1"/>
    <property type="match status" value="1"/>
</dbReference>
<sequence>MITKAFFLRIKLSHIIFFLQLIGWYSSYAQIEVSNFDNQIHYTKQNGLSANYVGGIIEDKQGFLWIANGNGIARFDGSSFTNYEYFNENDTDYKIGFVNSVVIDKFGKKLFIASEEGIFYTSIDTISFKKLNPFSSSNNLPIKRTNQILLENQNTLWATSHGDGLLKINIDSYEYDSFKFIDTSQNNTNQLNTIICIAKDPLNNDVLWLGTLAGLVRFNSVSKEYKVFVYNKNSDLAHNRIRKIYVSNNEVYLGTWGQGLVVFAKQNQQFMLPFKSSHPNHSLILELYKENGPNLWITTNIGLLRYDIVTNTIKSSIEHSPSKGKINGVSFVDSRGIIWFGYGKGMFKYDPSLSTHKFIQLEERSNLQDPLLIKKIIPFNDFIYVLGHNGSGLYKINATNYSFETIKIAPSDDPERTNSNLRDMVKMDDENLLILSFNKLYIYNTRTQKFHLSRLQINHPSPSLQSIVKDKSDRYWIGGRFSGLTSLDFVNNTITNYKDEFNVYKEGNHTWINTLYLDNSNKLWIAKGSSTVMDLNNSKLSLLNPNDSIPFYQDVGGFLDDNKGRVWVAGLQSGLGYITFKDFKKGISHQIDGSFRGIYKHNDSIMWTTGDGLLGAFNINTNVHKISRLNNNNQYVIGPIIHNDKGEYIIGCYNGLIIYNPESRVLNQEIPKPYIRNITGNGNIYYEERRLTNKNVSFKSGTNNLVIEVSALGFQQPEQITYSYKIQEDWVSLSASQEINITNLTHGTYNFKLKACNEIDGCSEATYNFTILTPWYKTWVAYMANVVLLISISYWFYRFKLSKKLAIAERNKLKDLNRLKSTLYTNITHEFRTPLTVILGLADTIKDDLEAQNYKTANEGMGIIERNGKDLLQLVNQLLGISKAESGTMELNLIQADVVPFLRYICESFQSLAKVSNIDLTMYFEIESLHMDFDDGKLQIIISNLLSNAIKFSHAGEKIIFHVKSETVNEDTCIVIKVKDYGVGIPENALPHIFDRFYQVENSYSKVGKGVGIGLALTQELVTLMKGTITVKSTEGKGTEFSVAIPITRNALTSTKNNTSLVKLVEDATIAQEWSLQLFDGDINLPKALIIEDNKDVAYYLKLCLQNKYHCLFANNGELGLEMAFDKIPDIIISDIMMPGRDGFEVCEILKTDARTDHIPIILLTAKTSEEDRLKGLKHGADAYLTKPFLKAELLTRLDQLILLRKRISQAFAKNKFSQILVSKENTPETKFLQKLIQIIQTNIYNPNLGSRHVAQKMGLSESQIYRKLKAITGKSTAIFIRSVRLEKAKDLIQTTDKPISEIAYEVGFNDPSWFSRAFKEEFGYTPSAMHK</sequence>
<dbReference type="RefSeq" id="WP_111625894.1">
    <property type="nucleotide sequence ID" value="NZ_QLLQ01000007.1"/>
</dbReference>
<evidence type="ECO:0000256" key="2">
    <source>
        <dbReference type="ARBA" id="ARBA00012438"/>
    </source>
</evidence>
<evidence type="ECO:0000313" key="16">
    <source>
        <dbReference type="EMBL" id="RAJ23055.1"/>
    </source>
</evidence>
<evidence type="ECO:0000259" key="14">
    <source>
        <dbReference type="PROSITE" id="PS50109"/>
    </source>
</evidence>
<dbReference type="Gene3D" id="1.10.10.60">
    <property type="entry name" value="Homeodomain-like"/>
    <property type="match status" value="1"/>
</dbReference>
<evidence type="ECO:0000259" key="13">
    <source>
        <dbReference type="PROSITE" id="PS01124"/>
    </source>
</evidence>
<keyword evidence="10" id="KW-0238">DNA-binding</keyword>
<evidence type="ECO:0000256" key="9">
    <source>
        <dbReference type="ARBA" id="ARBA00023015"/>
    </source>
</evidence>
<dbReference type="InterPro" id="IPR015943">
    <property type="entry name" value="WD40/YVTN_repeat-like_dom_sf"/>
</dbReference>
<dbReference type="InterPro" id="IPR036890">
    <property type="entry name" value="HATPase_C_sf"/>
</dbReference>
<evidence type="ECO:0000256" key="5">
    <source>
        <dbReference type="ARBA" id="ARBA00022741"/>
    </source>
</evidence>
<dbReference type="SUPFAM" id="SSF46689">
    <property type="entry name" value="Homeodomain-like"/>
    <property type="match status" value="1"/>
</dbReference>
<dbReference type="InterPro" id="IPR011006">
    <property type="entry name" value="CheY-like_superfamily"/>
</dbReference>
<dbReference type="PANTHER" id="PTHR43547">
    <property type="entry name" value="TWO-COMPONENT HISTIDINE KINASE"/>
    <property type="match status" value="1"/>
</dbReference>
<dbReference type="InterPro" id="IPR011044">
    <property type="entry name" value="Quino_amine_DH_bsu"/>
</dbReference>
<dbReference type="SMART" id="SM00342">
    <property type="entry name" value="HTH_ARAC"/>
    <property type="match status" value="1"/>
</dbReference>
<dbReference type="PROSITE" id="PS01124">
    <property type="entry name" value="HTH_ARAC_FAMILY_2"/>
    <property type="match status" value="1"/>
</dbReference>
<comment type="caution">
    <text evidence="16">The sequence shown here is derived from an EMBL/GenBank/DDBJ whole genome shotgun (WGS) entry which is preliminary data.</text>
</comment>
<evidence type="ECO:0000256" key="10">
    <source>
        <dbReference type="ARBA" id="ARBA00023125"/>
    </source>
</evidence>
<dbReference type="SUPFAM" id="SSF55874">
    <property type="entry name" value="ATPase domain of HSP90 chaperone/DNA topoisomerase II/histidine kinase"/>
    <property type="match status" value="1"/>
</dbReference>
<gene>
    <name evidence="16" type="ORF">LX77_02215</name>
</gene>
<dbReference type="SUPFAM" id="SSF63829">
    <property type="entry name" value="Calcium-dependent phosphotriesterase"/>
    <property type="match status" value="1"/>
</dbReference>
<dbReference type="InterPro" id="IPR013783">
    <property type="entry name" value="Ig-like_fold"/>
</dbReference>
<organism evidence="16 17">
    <name type="scientific">Gelidibacter algens</name>
    <dbReference type="NCBI Taxonomy" id="49280"/>
    <lineage>
        <taxon>Bacteria</taxon>
        <taxon>Pseudomonadati</taxon>
        <taxon>Bacteroidota</taxon>
        <taxon>Flavobacteriia</taxon>
        <taxon>Flavobacteriales</taxon>
        <taxon>Flavobacteriaceae</taxon>
        <taxon>Gelidibacter</taxon>
    </lineage>
</organism>
<dbReference type="PROSITE" id="PS50110">
    <property type="entry name" value="RESPONSE_REGULATORY"/>
    <property type="match status" value="1"/>
</dbReference>
<dbReference type="InterPro" id="IPR011123">
    <property type="entry name" value="Y_Y_Y"/>
</dbReference>
<dbReference type="Pfam" id="PF00072">
    <property type="entry name" value="Response_reg"/>
    <property type="match status" value="1"/>
</dbReference>
<dbReference type="GO" id="GO:0043565">
    <property type="term" value="F:sequence-specific DNA binding"/>
    <property type="evidence" value="ECO:0007669"/>
    <property type="project" value="InterPro"/>
</dbReference>
<evidence type="ECO:0000256" key="3">
    <source>
        <dbReference type="ARBA" id="ARBA00022553"/>
    </source>
</evidence>
<keyword evidence="9" id="KW-0805">Transcription regulation</keyword>
<dbReference type="SMART" id="SM00388">
    <property type="entry name" value="HisKA"/>
    <property type="match status" value="1"/>
</dbReference>
<dbReference type="Gene3D" id="1.10.287.130">
    <property type="match status" value="1"/>
</dbReference>
<evidence type="ECO:0000256" key="7">
    <source>
        <dbReference type="ARBA" id="ARBA00022840"/>
    </source>
</evidence>
<dbReference type="SUPFAM" id="SSF47384">
    <property type="entry name" value="Homodimeric domain of signal transducing histidine kinase"/>
    <property type="match status" value="1"/>
</dbReference>
<dbReference type="FunFam" id="3.30.565.10:FF:000037">
    <property type="entry name" value="Hybrid sensor histidine kinase/response regulator"/>
    <property type="match status" value="1"/>
</dbReference>
<dbReference type="CDD" id="cd00082">
    <property type="entry name" value="HisKA"/>
    <property type="match status" value="1"/>
</dbReference>
<dbReference type="InterPro" id="IPR011110">
    <property type="entry name" value="Reg_prop"/>
</dbReference>
<reference evidence="16 17" key="1">
    <citation type="submission" date="2018-06" db="EMBL/GenBank/DDBJ databases">
        <title>Genomic Encyclopedia of Archaeal and Bacterial Type Strains, Phase II (KMG-II): from individual species to whole genera.</title>
        <authorList>
            <person name="Goeker M."/>
        </authorList>
    </citation>
    <scope>NUCLEOTIDE SEQUENCE [LARGE SCALE GENOMIC DNA]</scope>
    <source>
        <strain evidence="16 17">DSM 12408</strain>
    </source>
</reference>
<keyword evidence="4" id="KW-0808">Transferase</keyword>
<keyword evidence="6" id="KW-0418">Kinase</keyword>
<evidence type="ECO:0000256" key="11">
    <source>
        <dbReference type="ARBA" id="ARBA00023163"/>
    </source>
</evidence>
<dbReference type="EMBL" id="QLLQ01000007">
    <property type="protein sequence ID" value="RAJ23055.1"/>
    <property type="molecule type" value="Genomic_DNA"/>
</dbReference>
<feature type="domain" description="HTH araC/xylS-type" evidence="13">
    <location>
        <begin position="1234"/>
        <end position="1332"/>
    </location>
</feature>
<dbReference type="Gene3D" id="3.30.565.10">
    <property type="entry name" value="Histidine kinase-like ATPase, C-terminal domain"/>
    <property type="match status" value="1"/>
</dbReference>
<accession>A0A327S2X0</accession>
<dbReference type="InterPro" id="IPR018060">
    <property type="entry name" value="HTH_AraC"/>
</dbReference>
<dbReference type="InterPro" id="IPR036097">
    <property type="entry name" value="HisK_dim/P_sf"/>
</dbReference>
<feature type="domain" description="Response regulatory" evidence="15">
    <location>
        <begin position="1087"/>
        <end position="1202"/>
    </location>
</feature>
<keyword evidence="7" id="KW-0067">ATP-binding</keyword>
<keyword evidence="3 12" id="KW-0597">Phosphoprotein</keyword>
<comment type="catalytic activity">
    <reaction evidence="1">
        <text>ATP + protein L-histidine = ADP + protein N-phospho-L-histidine.</text>
        <dbReference type="EC" id="2.7.13.3"/>
    </reaction>
</comment>
<evidence type="ECO:0000256" key="12">
    <source>
        <dbReference type="PROSITE-ProRule" id="PRU00169"/>
    </source>
</evidence>
<evidence type="ECO:0000259" key="15">
    <source>
        <dbReference type="PROSITE" id="PS50110"/>
    </source>
</evidence>
<dbReference type="PROSITE" id="PS50109">
    <property type="entry name" value="HIS_KIN"/>
    <property type="match status" value="1"/>
</dbReference>
<dbReference type="PANTHER" id="PTHR43547:SF2">
    <property type="entry name" value="HYBRID SIGNAL TRANSDUCTION HISTIDINE KINASE C"/>
    <property type="match status" value="1"/>
</dbReference>
<evidence type="ECO:0000256" key="8">
    <source>
        <dbReference type="ARBA" id="ARBA00023012"/>
    </source>
</evidence>
<evidence type="ECO:0000313" key="17">
    <source>
        <dbReference type="Proteomes" id="UP000248987"/>
    </source>
</evidence>
<dbReference type="SMART" id="SM00448">
    <property type="entry name" value="REC"/>
    <property type="match status" value="1"/>
</dbReference>
<dbReference type="Gene3D" id="3.40.50.2300">
    <property type="match status" value="1"/>
</dbReference>
<dbReference type="Pfam" id="PF12833">
    <property type="entry name" value="HTH_18"/>
    <property type="match status" value="1"/>
</dbReference>
<dbReference type="Proteomes" id="UP000248987">
    <property type="component" value="Unassembled WGS sequence"/>
</dbReference>
<dbReference type="Pfam" id="PF07495">
    <property type="entry name" value="Y_Y_Y"/>
    <property type="match status" value="1"/>
</dbReference>
<dbReference type="InterPro" id="IPR005467">
    <property type="entry name" value="His_kinase_dom"/>
</dbReference>
<dbReference type="CDD" id="cd17574">
    <property type="entry name" value="REC_OmpR"/>
    <property type="match status" value="1"/>
</dbReference>
<dbReference type="GO" id="GO:0000155">
    <property type="term" value="F:phosphorelay sensor kinase activity"/>
    <property type="evidence" value="ECO:0007669"/>
    <property type="project" value="InterPro"/>
</dbReference>
<dbReference type="InterPro" id="IPR003594">
    <property type="entry name" value="HATPase_dom"/>
</dbReference>
<feature type="modified residue" description="4-aspartylphosphate" evidence="12">
    <location>
        <position position="1135"/>
    </location>
</feature>
<dbReference type="InterPro" id="IPR018062">
    <property type="entry name" value="HTH_AraC-typ_CS"/>
</dbReference>
<dbReference type="Gene3D" id="2.130.10.10">
    <property type="entry name" value="YVTN repeat-like/Quinoprotein amine dehydrogenase"/>
    <property type="match status" value="3"/>
</dbReference>
<keyword evidence="5" id="KW-0547">Nucleotide-binding</keyword>
<dbReference type="Pfam" id="PF02518">
    <property type="entry name" value="HATPase_c"/>
    <property type="match status" value="1"/>
</dbReference>
<dbReference type="EC" id="2.7.13.3" evidence="2"/>
<dbReference type="InterPro" id="IPR001789">
    <property type="entry name" value="Sig_transdc_resp-reg_receiver"/>
</dbReference>
<dbReference type="SUPFAM" id="SSF50969">
    <property type="entry name" value="YVTN repeat-like/Quinoprotein amine dehydrogenase"/>
    <property type="match status" value="1"/>
</dbReference>
<name>A0A327S2X0_9FLAO</name>
<keyword evidence="17" id="KW-1185">Reference proteome</keyword>
<protein>
    <recommendedName>
        <fullName evidence="2">histidine kinase</fullName>
        <ecNumber evidence="2">2.7.13.3</ecNumber>
    </recommendedName>
</protein>
<dbReference type="GO" id="GO:0003700">
    <property type="term" value="F:DNA-binding transcription factor activity"/>
    <property type="evidence" value="ECO:0007669"/>
    <property type="project" value="InterPro"/>
</dbReference>
<dbReference type="InterPro" id="IPR003661">
    <property type="entry name" value="HisK_dim/P_dom"/>
</dbReference>
<dbReference type="Pfam" id="PF00512">
    <property type="entry name" value="HisKA"/>
    <property type="match status" value="1"/>
</dbReference>
<dbReference type="SMART" id="SM00387">
    <property type="entry name" value="HATPase_c"/>
    <property type="match status" value="1"/>
</dbReference>
<evidence type="ECO:0000256" key="1">
    <source>
        <dbReference type="ARBA" id="ARBA00000085"/>
    </source>
</evidence>
<proteinExistence type="predicted"/>
<dbReference type="Pfam" id="PF07494">
    <property type="entry name" value="Reg_prop"/>
    <property type="match status" value="1"/>
</dbReference>
<keyword evidence="8" id="KW-0902">Two-component regulatory system</keyword>